<dbReference type="Pfam" id="PF12874">
    <property type="entry name" value="zf-met"/>
    <property type="match status" value="1"/>
</dbReference>
<dbReference type="InterPro" id="IPR045297">
    <property type="entry name" value="Complex1_LYR_LYRM4"/>
</dbReference>
<feature type="region of interest" description="Disordered" evidence="1">
    <location>
        <begin position="45"/>
        <end position="92"/>
    </location>
</feature>
<comment type="caution">
    <text evidence="3">The sequence shown here is derived from an EMBL/GenBank/DDBJ whole genome shotgun (WGS) entry which is preliminary data.</text>
</comment>
<evidence type="ECO:0000259" key="2">
    <source>
        <dbReference type="PROSITE" id="PS00028"/>
    </source>
</evidence>
<feature type="compositionally biased region" description="Basic and acidic residues" evidence="1">
    <location>
        <begin position="200"/>
        <end position="209"/>
    </location>
</feature>
<feature type="region of interest" description="Disordered" evidence="1">
    <location>
        <begin position="184"/>
        <end position="224"/>
    </location>
</feature>
<dbReference type="GO" id="GO:0008270">
    <property type="term" value="F:zinc ion binding"/>
    <property type="evidence" value="ECO:0007669"/>
    <property type="project" value="InterPro"/>
</dbReference>
<name>A0AAV1WZA5_LUPLU</name>
<evidence type="ECO:0000313" key="3">
    <source>
        <dbReference type="EMBL" id="CAL0314724.1"/>
    </source>
</evidence>
<dbReference type="PANTHER" id="PTHR47158:SF1">
    <property type="entry name" value="OS08G0239000 PROTEIN"/>
    <property type="match status" value="1"/>
</dbReference>
<evidence type="ECO:0000313" key="4">
    <source>
        <dbReference type="Proteomes" id="UP001497480"/>
    </source>
</evidence>
<dbReference type="PANTHER" id="PTHR47158">
    <property type="entry name" value="OS08G0239000 PROTEIN"/>
    <property type="match status" value="1"/>
</dbReference>
<feature type="domain" description="C2H2-type" evidence="2">
    <location>
        <begin position="234"/>
        <end position="256"/>
    </location>
</feature>
<feature type="compositionally biased region" description="Low complexity" evidence="1">
    <location>
        <begin position="63"/>
        <end position="74"/>
    </location>
</feature>
<dbReference type="PROSITE" id="PS00028">
    <property type="entry name" value="ZINC_FINGER_C2H2_1"/>
    <property type="match status" value="1"/>
</dbReference>
<evidence type="ECO:0000256" key="1">
    <source>
        <dbReference type="SAM" id="MobiDB-lite"/>
    </source>
</evidence>
<reference evidence="3 4" key="1">
    <citation type="submission" date="2024-03" db="EMBL/GenBank/DDBJ databases">
        <authorList>
            <person name="Martinez-Hernandez J."/>
        </authorList>
    </citation>
    <scope>NUCLEOTIDE SEQUENCE [LARGE SCALE GENOMIC DNA]</scope>
</reference>
<dbReference type="InterPro" id="IPR013087">
    <property type="entry name" value="Znf_C2H2_type"/>
</dbReference>
<keyword evidence="4" id="KW-1185">Reference proteome</keyword>
<dbReference type="Proteomes" id="UP001497480">
    <property type="component" value="Unassembled WGS sequence"/>
</dbReference>
<dbReference type="InterPro" id="IPR008011">
    <property type="entry name" value="Complex1_LYR_dom"/>
</dbReference>
<sequence length="364" mass="40665">MSSRSNKGGKTIPAELAIMRELAYRRMLFLISQNTDSTQQIIPSQVKHSCEVPHSQPLPSPSTKPSSSLLPSGTKGKETSSADHHHRSLDHKAETKNIYCKISQVKSSCQLPHPMPLPGTSSKPSLSPFLSRSNRNEPTSNPHHPHLQYQQQKPLHGSLNDKEKTETLDGKLCQAKSSCEVPCSMSLPGPSSSPLLSGTKRKEPTRNTDDPSLQSQQPFHGSLDHEDKTQNVYCEICRVSCSSPFNLKQHIRGQNHAENSRVLEFSENAGKEGSSNQRKWCEMCEVSCPNEALLKLHFDDYNIREYTKRRAIDAFHQNRNLSETSSISSSFSDGKSQLDVAKRQAYVYSLYAPPLRSVMELENP</sequence>
<dbReference type="GO" id="GO:0016226">
    <property type="term" value="P:iron-sulfur cluster assembly"/>
    <property type="evidence" value="ECO:0007669"/>
    <property type="project" value="InterPro"/>
</dbReference>
<proteinExistence type="predicted"/>
<accession>A0AAV1WZA5</accession>
<feature type="compositionally biased region" description="Polar residues" evidence="1">
    <location>
        <begin position="119"/>
        <end position="153"/>
    </location>
</feature>
<dbReference type="Pfam" id="PF05347">
    <property type="entry name" value="Complex1_LYR"/>
    <property type="match status" value="1"/>
</dbReference>
<dbReference type="InterPro" id="IPR003604">
    <property type="entry name" value="Matrin/U1-like-C_Znf_C2H2"/>
</dbReference>
<feature type="compositionally biased region" description="Polar residues" evidence="1">
    <location>
        <begin position="210"/>
        <end position="219"/>
    </location>
</feature>
<feature type="compositionally biased region" description="Low complexity" evidence="1">
    <location>
        <begin position="186"/>
        <end position="198"/>
    </location>
</feature>
<dbReference type="EMBL" id="CAXHTB010000011">
    <property type="protein sequence ID" value="CAL0314724.1"/>
    <property type="molecule type" value="Genomic_DNA"/>
</dbReference>
<dbReference type="InterPro" id="IPR036236">
    <property type="entry name" value="Znf_C2H2_sf"/>
</dbReference>
<dbReference type="AlphaFoldDB" id="A0AAV1WZA5"/>
<dbReference type="Gene3D" id="3.30.160.60">
    <property type="entry name" value="Classic Zinc Finger"/>
    <property type="match status" value="1"/>
</dbReference>
<organism evidence="3 4">
    <name type="scientific">Lupinus luteus</name>
    <name type="common">European yellow lupine</name>
    <dbReference type="NCBI Taxonomy" id="3873"/>
    <lineage>
        <taxon>Eukaryota</taxon>
        <taxon>Viridiplantae</taxon>
        <taxon>Streptophyta</taxon>
        <taxon>Embryophyta</taxon>
        <taxon>Tracheophyta</taxon>
        <taxon>Spermatophyta</taxon>
        <taxon>Magnoliopsida</taxon>
        <taxon>eudicotyledons</taxon>
        <taxon>Gunneridae</taxon>
        <taxon>Pentapetalae</taxon>
        <taxon>rosids</taxon>
        <taxon>fabids</taxon>
        <taxon>Fabales</taxon>
        <taxon>Fabaceae</taxon>
        <taxon>Papilionoideae</taxon>
        <taxon>50 kb inversion clade</taxon>
        <taxon>genistoids sensu lato</taxon>
        <taxon>core genistoids</taxon>
        <taxon>Genisteae</taxon>
        <taxon>Lupinus</taxon>
    </lineage>
</organism>
<dbReference type="GO" id="GO:0003676">
    <property type="term" value="F:nucleic acid binding"/>
    <property type="evidence" value="ECO:0007669"/>
    <property type="project" value="InterPro"/>
</dbReference>
<protein>
    <recommendedName>
        <fullName evidence="2">C2H2-type domain-containing protein</fullName>
    </recommendedName>
</protein>
<dbReference type="SMART" id="SM00451">
    <property type="entry name" value="ZnF_U1"/>
    <property type="match status" value="1"/>
</dbReference>
<dbReference type="CDD" id="cd20264">
    <property type="entry name" value="Complex1_LYR_LYRM4"/>
    <property type="match status" value="1"/>
</dbReference>
<dbReference type="SUPFAM" id="SSF57667">
    <property type="entry name" value="beta-beta-alpha zinc fingers"/>
    <property type="match status" value="1"/>
</dbReference>
<gene>
    <name evidence="3" type="ORF">LLUT_LOCUS15784</name>
</gene>
<feature type="region of interest" description="Disordered" evidence="1">
    <location>
        <begin position="111"/>
        <end position="162"/>
    </location>
</feature>